<evidence type="ECO:0000313" key="7">
    <source>
        <dbReference type="EMBL" id="RMI40714.1"/>
    </source>
</evidence>
<dbReference type="PANTHER" id="PTHR43775:SF51">
    <property type="entry name" value="INACTIVE PHENOLPHTHIOCEROL SYNTHESIS POLYKETIDE SYNTHASE TYPE I PKS1-RELATED"/>
    <property type="match status" value="1"/>
</dbReference>
<dbReference type="GO" id="GO:0006633">
    <property type="term" value="P:fatty acid biosynthetic process"/>
    <property type="evidence" value="ECO:0007669"/>
    <property type="project" value="TreeGrafter"/>
</dbReference>
<dbReference type="FunFam" id="1.10.1200.10:FF:000007">
    <property type="entry name" value="Probable polyketide synthase pks17"/>
    <property type="match status" value="1"/>
</dbReference>
<dbReference type="SUPFAM" id="SSF47336">
    <property type="entry name" value="ACP-like"/>
    <property type="match status" value="1"/>
</dbReference>
<feature type="domain" description="Carrier" evidence="6">
    <location>
        <begin position="97"/>
        <end position="175"/>
    </location>
</feature>
<keyword evidence="3" id="KW-0808">Transferase</keyword>
<keyword evidence="1" id="KW-0596">Phosphopantetheine</keyword>
<evidence type="ECO:0000259" key="6">
    <source>
        <dbReference type="PROSITE" id="PS50075"/>
    </source>
</evidence>
<dbReference type="Proteomes" id="UP000278673">
    <property type="component" value="Unassembled WGS sequence"/>
</dbReference>
<dbReference type="SMART" id="SM00823">
    <property type="entry name" value="PKS_PP"/>
    <property type="match status" value="1"/>
</dbReference>
<reference evidence="7 8" key="1">
    <citation type="submission" date="2018-10" db="EMBL/GenBank/DDBJ databases">
        <title>Isolation, diversity and antifungal activity of actinobacteria from wheat.</title>
        <authorList>
            <person name="Han C."/>
        </authorList>
    </citation>
    <scope>NUCLEOTIDE SEQUENCE [LARGE SCALE GENOMIC DNA]</scope>
    <source>
        <strain evidence="7 8">NEAU-YY642</strain>
    </source>
</reference>
<dbReference type="GO" id="GO:0017000">
    <property type="term" value="P:antibiotic biosynthetic process"/>
    <property type="evidence" value="ECO:0007669"/>
    <property type="project" value="UniProtKB-ARBA"/>
</dbReference>
<keyword evidence="4" id="KW-0511">Multifunctional enzyme</keyword>
<dbReference type="Pfam" id="PF00550">
    <property type="entry name" value="PP-binding"/>
    <property type="match status" value="1"/>
</dbReference>
<keyword evidence="8" id="KW-1185">Reference proteome</keyword>
<evidence type="ECO:0000256" key="1">
    <source>
        <dbReference type="ARBA" id="ARBA00022450"/>
    </source>
</evidence>
<dbReference type="GO" id="GO:0031177">
    <property type="term" value="F:phosphopantetheine binding"/>
    <property type="evidence" value="ECO:0007669"/>
    <property type="project" value="InterPro"/>
</dbReference>
<comment type="caution">
    <text evidence="7">The sequence shown here is derived from an EMBL/GenBank/DDBJ whole genome shotgun (WGS) entry which is preliminary data.</text>
</comment>
<dbReference type="SMART" id="SM01294">
    <property type="entry name" value="PKS_PP_betabranch"/>
    <property type="match status" value="1"/>
</dbReference>
<feature type="region of interest" description="Disordered" evidence="5">
    <location>
        <begin position="178"/>
        <end position="198"/>
    </location>
</feature>
<evidence type="ECO:0000256" key="2">
    <source>
        <dbReference type="ARBA" id="ARBA00022553"/>
    </source>
</evidence>
<dbReference type="Gene3D" id="1.10.1200.10">
    <property type="entry name" value="ACP-like"/>
    <property type="match status" value="1"/>
</dbReference>
<dbReference type="InterPro" id="IPR006162">
    <property type="entry name" value="Ppantetheine_attach_site"/>
</dbReference>
<dbReference type="Gene3D" id="3.40.50.720">
    <property type="entry name" value="NAD(P)-binding Rossmann-like Domain"/>
    <property type="match status" value="1"/>
</dbReference>
<organism evidence="7 8">
    <name type="scientific">Streptomyces triticirhizae</name>
    <dbReference type="NCBI Taxonomy" id="2483353"/>
    <lineage>
        <taxon>Bacteria</taxon>
        <taxon>Bacillati</taxon>
        <taxon>Actinomycetota</taxon>
        <taxon>Actinomycetes</taxon>
        <taxon>Kitasatosporales</taxon>
        <taxon>Streptomycetaceae</taxon>
        <taxon>Streptomyces</taxon>
    </lineage>
</organism>
<dbReference type="InterPro" id="IPR050091">
    <property type="entry name" value="PKS_NRPS_Biosynth_Enz"/>
</dbReference>
<dbReference type="GO" id="GO:0004312">
    <property type="term" value="F:fatty acid synthase activity"/>
    <property type="evidence" value="ECO:0007669"/>
    <property type="project" value="TreeGrafter"/>
</dbReference>
<dbReference type="InterPro" id="IPR009081">
    <property type="entry name" value="PP-bd_ACP"/>
</dbReference>
<feature type="region of interest" description="Disordered" evidence="5">
    <location>
        <begin position="226"/>
        <end position="252"/>
    </location>
</feature>
<dbReference type="PROSITE" id="PS00012">
    <property type="entry name" value="PHOSPHOPANTETHEINE"/>
    <property type="match status" value="1"/>
</dbReference>
<proteinExistence type="predicted"/>
<dbReference type="InterPro" id="IPR020806">
    <property type="entry name" value="PKS_PP-bd"/>
</dbReference>
<dbReference type="InterPro" id="IPR036736">
    <property type="entry name" value="ACP-like_sf"/>
</dbReference>
<protein>
    <recommendedName>
        <fullName evidence="6">Carrier domain-containing protein</fullName>
    </recommendedName>
</protein>
<sequence>MLADDKRRQLDRSGVLTMDPDLAVTAVAQAVAERRATLTVAAMDWKLFLPAFTLRRASAFLGDLPEARDLREDTTAPDTPEQRPQLAATLAELPPAQQRKRVLDLVTSEVAAVLGHASGAGIRAERALREIGFDSLTAVELRNRLKTATGLALPATLVFDFPTPAKLADHLRAQLLPGAATAGNGHPHPADASEDETSVRELISVIPLGRLREVGLLDQLRALAAAQTPEESAAPGDTRATDPHDGEDLEAEVDAMDIEELVRIASRQD</sequence>
<accession>A0A3M2LT92</accession>
<dbReference type="AlphaFoldDB" id="A0A3M2LT92"/>
<evidence type="ECO:0000313" key="8">
    <source>
        <dbReference type="Proteomes" id="UP000278673"/>
    </source>
</evidence>
<keyword evidence="2" id="KW-0597">Phosphoprotein</keyword>
<evidence type="ECO:0000256" key="5">
    <source>
        <dbReference type="SAM" id="MobiDB-lite"/>
    </source>
</evidence>
<name>A0A3M2LT92_9ACTN</name>
<dbReference type="EMBL" id="RFFJ01000054">
    <property type="protein sequence ID" value="RMI40714.1"/>
    <property type="molecule type" value="Genomic_DNA"/>
</dbReference>
<evidence type="ECO:0000256" key="3">
    <source>
        <dbReference type="ARBA" id="ARBA00022679"/>
    </source>
</evidence>
<evidence type="ECO:0000256" key="4">
    <source>
        <dbReference type="ARBA" id="ARBA00023268"/>
    </source>
</evidence>
<dbReference type="PROSITE" id="PS50075">
    <property type="entry name" value="CARRIER"/>
    <property type="match status" value="1"/>
</dbReference>
<dbReference type="PANTHER" id="PTHR43775">
    <property type="entry name" value="FATTY ACID SYNTHASE"/>
    <property type="match status" value="1"/>
</dbReference>
<gene>
    <name evidence="7" type="ORF">EBN88_12365</name>
</gene>